<name>A0A8T2K8M8_9PIPI</name>
<dbReference type="GO" id="GO:0046890">
    <property type="term" value="P:regulation of lipid biosynthetic process"/>
    <property type="evidence" value="ECO:0007669"/>
    <property type="project" value="TreeGrafter"/>
</dbReference>
<comment type="similarity">
    <text evidence="3">Belongs to the SPOT14 family.</text>
</comment>
<dbReference type="InterPro" id="IPR053719">
    <property type="entry name" value="Lipogen_MT_Stabilize_sf"/>
</dbReference>
<evidence type="ECO:0000256" key="3">
    <source>
        <dbReference type="ARBA" id="ARBA00009488"/>
    </source>
</evidence>
<protein>
    <submittedName>
        <fullName evidence="6">Uncharacterized protein</fullName>
    </submittedName>
</protein>
<dbReference type="PANTHER" id="PTHR14315:SF24">
    <property type="entry name" value="MID1-INTERACTING PROTEIN 1-B"/>
    <property type="match status" value="1"/>
</dbReference>
<evidence type="ECO:0000256" key="5">
    <source>
        <dbReference type="ARBA" id="ARBA00023242"/>
    </source>
</evidence>
<keyword evidence="4" id="KW-0963">Cytoplasm</keyword>
<evidence type="ECO:0000256" key="4">
    <source>
        <dbReference type="ARBA" id="ARBA00022490"/>
    </source>
</evidence>
<dbReference type="Gene3D" id="6.10.140.1610">
    <property type="match status" value="1"/>
</dbReference>
<keyword evidence="5" id="KW-0539">Nucleus</keyword>
<evidence type="ECO:0000256" key="2">
    <source>
        <dbReference type="ARBA" id="ARBA00004496"/>
    </source>
</evidence>
<accession>A0A8T2K8M8</accession>
<dbReference type="PANTHER" id="PTHR14315">
    <property type="entry name" value="SPOT14 FAMILY MEMBER"/>
    <property type="match status" value="1"/>
</dbReference>
<evidence type="ECO:0000256" key="1">
    <source>
        <dbReference type="ARBA" id="ARBA00004123"/>
    </source>
</evidence>
<dbReference type="InterPro" id="IPR009786">
    <property type="entry name" value="Spot_14"/>
</dbReference>
<dbReference type="Pfam" id="PF07084">
    <property type="entry name" value="Spot_14"/>
    <property type="match status" value="2"/>
</dbReference>
<comment type="subcellular location">
    <subcellularLocation>
        <location evidence="2">Cytoplasm</location>
    </subcellularLocation>
    <subcellularLocation>
        <location evidence="1">Nucleus</location>
    </subcellularLocation>
</comment>
<dbReference type="GO" id="GO:0005634">
    <property type="term" value="C:nucleus"/>
    <property type="evidence" value="ECO:0007669"/>
    <property type="project" value="UniProtKB-SubCell"/>
</dbReference>
<keyword evidence="7" id="KW-1185">Reference proteome</keyword>
<dbReference type="Proteomes" id="UP000812440">
    <property type="component" value="Chromosome 2"/>
</dbReference>
<dbReference type="OrthoDB" id="9450804at2759"/>
<organism evidence="6 7">
    <name type="scientific">Hymenochirus boettgeri</name>
    <name type="common">Congo dwarf clawed frog</name>
    <dbReference type="NCBI Taxonomy" id="247094"/>
    <lineage>
        <taxon>Eukaryota</taxon>
        <taxon>Metazoa</taxon>
        <taxon>Chordata</taxon>
        <taxon>Craniata</taxon>
        <taxon>Vertebrata</taxon>
        <taxon>Euteleostomi</taxon>
        <taxon>Amphibia</taxon>
        <taxon>Batrachia</taxon>
        <taxon>Anura</taxon>
        <taxon>Pipoidea</taxon>
        <taxon>Pipidae</taxon>
        <taxon>Pipinae</taxon>
        <taxon>Hymenochirus</taxon>
    </lineage>
</organism>
<proteinExistence type="inferred from homology"/>
<evidence type="ECO:0000313" key="6">
    <source>
        <dbReference type="EMBL" id="KAG8451990.1"/>
    </source>
</evidence>
<comment type="caution">
    <text evidence="6">The sequence shown here is derived from an EMBL/GenBank/DDBJ whole genome shotgun (WGS) entry which is preliminary data.</text>
</comment>
<dbReference type="EMBL" id="JAACNH010000002">
    <property type="protein sequence ID" value="KAG8451990.1"/>
    <property type="molecule type" value="Genomic_DNA"/>
</dbReference>
<dbReference type="AlphaFoldDB" id="A0A8T2K8M8"/>
<sequence length="127" mass="14124">MQISQSSSLVTAMAKYCTAVRNMEQTVMFPSFLRDVPTDSRDGAATMGTGDLYEHYIKLKSIRDRLEHGPVPANEGQMVACDADNETLFYYHLTELFTILHRLTKQTQVLTSKYKDLIGSAQGANGA</sequence>
<dbReference type="GO" id="GO:0005829">
    <property type="term" value="C:cytosol"/>
    <property type="evidence" value="ECO:0007669"/>
    <property type="project" value="TreeGrafter"/>
</dbReference>
<evidence type="ECO:0000313" key="7">
    <source>
        <dbReference type="Proteomes" id="UP000812440"/>
    </source>
</evidence>
<gene>
    <name evidence="6" type="ORF">GDO86_003974</name>
</gene>
<reference evidence="6" key="1">
    <citation type="thesis" date="2020" institute="ProQuest LLC" country="789 East Eisenhower Parkway, Ann Arbor, MI, USA">
        <title>Comparative Genomics and Chromosome Evolution.</title>
        <authorList>
            <person name="Mudd A.B."/>
        </authorList>
    </citation>
    <scope>NUCLEOTIDE SEQUENCE</scope>
    <source>
        <strain evidence="6">Female2</strain>
        <tissue evidence="6">Blood</tissue>
    </source>
</reference>